<evidence type="ECO:0000313" key="2">
    <source>
        <dbReference type="Proteomes" id="UP000287547"/>
    </source>
</evidence>
<dbReference type="Proteomes" id="UP000287547">
    <property type="component" value="Unassembled WGS sequence"/>
</dbReference>
<organism evidence="1 2">
    <name type="scientific">Kibdelosporangium aridum</name>
    <dbReference type="NCBI Taxonomy" id="2030"/>
    <lineage>
        <taxon>Bacteria</taxon>
        <taxon>Bacillati</taxon>
        <taxon>Actinomycetota</taxon>
        <taxon>Actinomycetes</taxon>
        <taxon>Pseudonocardiales</taxon>
        <taxon>Pseudonocardiaceae</taxon>
        <taxon>Kibdelosporangium</taxon>
    </lineage>
</organism>
<dbReference type="AlphaFoldDB" id="A0A428Y3X7"/>
<sequence length="71" mass="7918">MTDQYRMVRIDADPSGVERIVGRHLVEELVLPNHVSQAVEPGAIRFVGEHRTEQVLVVGRTPSTGIDQLNQ</sequence>
<gene>
    <name evidence="1" type="ORF">DMH04_52650</name>
</gene>
<accession>A0A428Y3X7</accession>
<comment type="caution">
    <text evidence="1">The sequence shown here is derived from an EMBL/GenBank/DDBJ whole genome shotgun (WGS) entry which is preliminary data.</text>
</comment>
<dbReference type="EMBL" id="QHKI01000105">
    <property type="protein sequence ID" value="RSM62280.1"/>
    <property type="molecule type" value="Genomic_DNA"/>
</dbReference>
<evidence type="ECO:0000313" key="1">
    <source>
        <dbReference type="EMBL" id="RSM62280.1"/>
    </source>
</evidence>
<proteinExistence type="predicted"/>
<reference evidence="1 2" key="1">
    <citation type="submission" date="2018-05" db="EMBL/GenBank/DDBJ databases">
        <title>Evolution of GPA BGCs.</title>
        <authorList>
            <person name="Waglechner N."/>
            <person name="Wright G.D."/>
        </authorList>
    </citation>
    <scope>NUCLEOTIDE SEQUENCE [LARGE SCALE GENOMIC DNA]</scope>
    <source>
        <strain evidence="1 2">A82846</strain>
    </source>
</reference>
<protein>
    <submittedName>
        <fullName evidence="1">Uncharacterized protein</fullName>
    </submittedName>
</protein>
<name>A0A428Y3X7_KIBAR</name>